<evidence type="ECO:0000256" key="3">
    <source>
        <dbReference type="ARBA" id="ARBA00022448"/>
    </source>
</evidence>
<comment type="subcellular location">
    <subcellularLocation>
        <location evidence="1">Secreted</location>
    </subcellularLocation>
</comment>
<dbReference type="InterPro" id="IPR012674">
    <property type="entry name" value="Calycin"/>
</dbReference>
<feature type="signal peptide" evidence="8">
    <location>
        <begin position="1"/>
        <end position="27"/>
    </location>
</feature>
<dbReference type="PANTHER" id="PTHR11430:SF13">
    <property type="entry name" value="NEUTROPHIL GELATINASE-ASSOCIATED LIPOCALIN"/>
    <property type="match status" value="1"/>
</dbReference>
<dbReference type="InterPro" id="IPR000566">
    <property type="entry name" value="Lipocln_cytosolic_FA-bd_dom"/>
</dbReference>
<keyword evidence="6" id="KW-1015">Disulfide bond</keyword>
<keyword evidence="4" id="KW-0964">Secreted</keyword>
<keyword evidence="3" id="KW-0813">Transport</keyword>
<name>A0A673TXK4_SURSU</name>
<dbReference type="Gene3D" id="2.40.128.20">
    <property type="match status" value="1"/>
</dbReference>
<dbReference type="PANTHER" id="PTHR11430">
    <property type="entry name" value="LIPOCALIN"/>
    <property type="match status" value="1"/>
</dbReference>
<sequence>MFLNPEVMVLGLLWLSFTILVVLQIQARDSPPNLIPAPLLQMLPLQPDFQNELFQGKWYVLGLAGSEFNQENHSMHPAWQGGLSPSYPPNSCFHRNRRYDQWFGTFIPNWQPGQFKLVNLERYPGIQDYTARVVATDYNQSAMVFFKKYHNNQAYFNVNLYGRTKRLTQELKENFIRFAKSLGLTDDHIIILLIPIGNH</sequence>
<accession>A0A673TXK4</accession>
<keyword evidence="11" id="KW-1185">Reference proteome</keyword>
<evidence type="ECO:0000256" key="1">
    <source>
        <dbReference type="ARBA" id="ARBA00004613"/>
    </source>
</evidence>
<evidence type="ECO:0000256" key="6">
    <source>
        <dbReference type="ARBA" id="ARBA00023157"/>
    </source>
</evidence>
<dbReference type="PRINTS" id="PR00179">
    <property type="entry name" value="LIPOCALIN"/>
</dbReference>
<organism evidence="10 11">
    <name type="scientific">Suricata suricatta</name>
    <name type="common">Meerkat</name>
    <dbReference type="NCBI Taxonomy" id="37032"/>
    <lineage>
        <taxon>Eukaryota</taxon>
        <taxon>Metazoa</taxon>
        <taxon>Chordata</taxon>
        <taxon>Craniata</taxon>
        <taxon>Vertebrata</taxon>
        <taxon>Euteleostomi</taxon>
        <taxon>Mammalia</taxon>
        <taxon>Eutheria</taxon>
        <taxon>Laurasiatheria</taxon>
        <taxon>Carnivora</taxon>
        <taxon>Feliformia</taxon>
        <taxon>Herpestidae</taxon>
        <taxon>Suricata</taxon>
    </lineage>
</organism>
<dbReference type="Ensembl" id="ENSSSUT00005020506.1">
    <property type="protein sequence ID" value="ENSSSUP00005017993.1"/>
    <property type="gene ID" value="ENSSSUG00005011612.1"/>
</dbReference>
<reference evidence="10 11" key="1">
    <citation type="submission" date="2019-05" db="EMBL/GenBank/DDBJ databases">
        <title>A Chromosome-scale Meerkat (S. suricatta) Genome Assembly.</title>
        <authorList>
            <person name="Dudchenko O."/>
            <person name="Lieberman Aiden E."/>
            <person name="Tung J."/>
            <person name="Barreiro L.B."/>
            <person name="Clutton-Brock T.H."/>
        </authorList>
    </citation>
    <scope>NUCLEOTIDE SEQUENCE [LARGE SCALE GENOMIC DNA]</scope>
</reference>
<gene>
    <name evidence="10" type="primary">LOC115276957</name>
</gene>
<evidence type="ECO:0000256" key="2">
    <source>
        <dbReference type="ARBA" id="ARBA00006889"/>
    </source>
</evidence>
<evidence type="ECO:0000313" key="11">
    <source>
        <dbReference type="Proteomes" id="UP000472268"/>
    </source>
</evidence>
<feature type="domain" description="Lipocalin/cytosolic fatty-acid binding" evidence="9">
    <location>
        <begin position="105"/>
        <end position="192"/>
    </location>
</feature>
<comment type="similarity">
    <text evidence="2">Belongs to the calycin superfamily. Lipocalin family.</text>
</comment>
<dbReference type="GO" id="GO:0005615">
    <property type="term" value="C:extracellular space"/>
    <property type="evidence" value="ECO:0007669"/>
    <property type="project" value="TreeGrafter"/>
</dbReference>
<evidence type="ECO:0000313" key="10">
    <source>
        <dbReference type="Ensembl" id="ENSSSUP00005017993.1"/>
    </source>
</evidence>
<dbReference type="Proteomes" id="UP000472268">
    <property type="component" value="Chromosome 13"/>
</dbReference>
<dbReference type="AlphaFoldDB" id="A0A673TXK4"/>
<dbReference type="PRINTS" id="PR01275">
    <property type="entry name" value="NGELATINASE"/>
</dbReference>
<reference evidence="10" key="2">
    <citation type="submission" date="2025-08" db="UniProtKB">
        <authorList>
            <consortium name="Ensembl"/>
        </authorList>
    </citation>
    <scope>IDENTIFICATION</scope>
</reference>
<reference evidence="10" key="3">
    <citation type="submission" date="2025-09" db="UniProtKB">
        <authorList>
            <consortium name="Ensembl"/>
        </authorList>
    </citation>
    <scope>IDENTIFICATION</scope>
</reference>
<evidence type="ECO:0000256" key="4">
    <source>
        <dbReference type="ARBA" id="ARBA00022525"/>
    </source>
</evidence>
<dbReference type="InterPro" id="IPR002345">
    <property type="entry name" value="Lipocalin"/>
</dbReference>
<dbReference type="Pfam" id="PF00061">
    <property type="entry name" value="Lipocalin"/>
    <property type="match status" value="1"/>
</dbReference>
<dbReference type="GO" id="GO:0036094">
    <property type="term" value="F:small molecule binding"/>
    <property type="evidence" value="ECO:0007669"/>
    <property type="project" value="InterPro"/>
</dbReference>
<dbReference type="SUPFAM" id="SSF50814">
    <property type="entry name" value="Lipocalins"/>
    <property type="match status" value="1"/>
</dbReference>
<evidence type="ECO:0000256" key="7">
    <source>
        <dbReference type="ARBA" id="ARBA00023180"/>
    </source>
</evidence>
<protein>
    <recommendedName>
        <fullName evidence="9">Lipocalin/cytosolic fatty-acid binding domain-containing protein</fullName>
    </recommendedName>
</protein>
<dbReference type="OMA" id="MHRTIYK"/>
<keyword evidence="7" id="KW-0325">Glycoprotein</keyword>
<evidence type="ECO:0000259" key="9">
    <source>
        <dbReference type="Pfam" id="PF00061"/>
    </source>
</evidence>
<dbReference type="InterPro" id="IPR003087">
    <property type="entry name" value="LCN2/LCN12"/>
</dbReference>
<proteinExistence type="inferred from homology"/>
<evidence type="ECO:0000256" key="8">
    <source>
        <dbReference type="SAM" id="SignalP"/>
    </source>
</evidence>
<keyword evidence="5 8" id="KW-0732">Signal</keyword>
<evidence type="ECO:0000256" key="5">
    <source>
        <dbReference type="ARBA" id="ARBA00022729"/>
    </source>
</evidence>
<feature type="chain" id="PRO_5025642069" description="Lipocalin/cytosolic fatty-acid binding domain-containing protein" evidence="8">
    <location>
        <begin position="28"/>
        <end position="199"/>
    </location>
</feature>